<keyword evidence="2" id="KW-1133">Transmembrane helix</keyword>
<dbReference type="RefSeq" id="WP_377471540.1">
    <property type="nucleotide sequence ID" value="NZ_JBHLYF010000019.1"/>
</dbReference>
<dbReference type="AlphaFoldDB" id="A0A1C5HLN1"/>
<keyword evidence="2" id="KW-0472">Membrane</keyword>
<proteinExistence type="predicted"/>
<organism evidence="3 4">
    <name type="scientific">Micromonospora siamensis</name>
    <dbReference type="NCBI Taxonomy" id="299152"/>
    <lineage>
        <taxon>Bacteria</taxon>
        <taxon>Bacillati</taxon>
        <taxon>Actinomycetota</taxon>
        <taxon>Actinomycetes</taxon>
        <taxon>Micromonosporales</taxon>
        <taxon>Micromonosporaceae</taxon>
        <taxon>Micromonospora</taxon>
    </lineage>
</organism>
<gene>
    <name evidence="3" type="ORF">GA0074704_1961</name>
</gene>
<evidence type="ECO:0000256" key="1">
    <source>
        <dbReference type="SAM" id="MobiDB-lite"/>
    </source>
</evidence>
<evidence type="ECO:0000313" key="4">
    <source>
        <dbReference type="Proteomes" id="UP000198210"/>
    </source>
</evidence>
<evidence type="ECO:0000256" key="2">
    <source>
        <dbReference type="SAM" id="Phobius"/>
    </source>
</evidence>
<sequence>MAILLAVGLLVGGVMGAAYARARRGWADYQNTKKSVPGLRRLAWLLIRLAATKIGIVALLLVGAVAYAAAGPDHEQAGPTPSPTPSPSATPAHRTGR</sequence>
<dbReference type="Proteomes" id="UP000198210">
    <property type="component" value="Chromosome I"/>
</dbReference>
<accession>A0A1C5HLN1</accession>
<reference evidence="3 4" key="1">
    <citation type="submission" date="2016-06" db="EMBL/GenBank/DDBJ databases">
        <authorList>
            <person name="Kjaerup R.B."/>
            <person name="Dalgaard T.S."/>
            <person name="Juul-Madsen H.R."/>
        </authorList>
    </citation>
    <scope>NUCLEOTIDE SEQUENCE [LARGE SCALE GENOMIC DNA]</scope>
    <source>
        <strain evidence="3 4">DSM 45097</strain>
    </source>
</reference>
<feature type="transmembrane region" description="Helical" evidence="2">
    <location>
        <begin position="46"/>
        <end position="70"/>
    </location>
</feature>
<keyword evidence="4" id="KW-1185">Reference proteome</keyword>
<keyword evidence="2" id="KW-0812">Transmembrane</keyword>
<feature type="region of interest" description="Disordered" evidence="1">
    <location>
        <begin position="72"/>
        <end position="97"/>
    </location>
</feature>
<name>A0A1C5HLN1_9ACTN</name>
<protein>
    <submittedName>
        <fullName evidence="3">Uncharacterized protein</fullName>
    </submittedName>
</protein>
<dbReference type="EMBL" id="LT607751">
    <property type="protein sequence ID" value="SCG46899.1"/>
    <property type="molecule type" value="Genomic_DNA"/>
</dbReference>
<evidence type="ECO:0000313" key="3">
    <source>
        <dbReference type="EMBL" id="SCG46899.1"/>
    </source>
</evidence>